<reference evidence="4" key="6">
    <citation type="submission" date="2021-05" db="UniProtKB">
        <authorList>
            <consortium name="EnsemblPlants"/>
        </authorList>
    </citation>
    <scope>IDENTIFICATION</scope>
    <source>
        <strain evidence="4">cv. B73</strain>
    </source>
</reference>
<dbReference type="Gramene" id="Zm00001eb239650_T001">
    <property type="protein sequence ID" value="Zm00001eb239650_P001"/>
    <property type="gene ID" value="Zm00001eb239650"/>
</dbReference>
<reference evidence="3" key="4">
    <citation type="submission" date="2015-12" db="EMBL/GenBank/DDBJ databases">
        <title>Update maize B73 reference genome by single molecule sequencing technologies.</title>
        <authorList>
            <consortium name="Maize Genome Sequencing Project"/>
            <person name="Ware D."/>
        </authorList>
    </citation>
    <scope>NUCLEOTIDE SEQUENCE</scope>
    <source>
        <tissue evidence="3">Seedling</tissue>
    </source>
</reference>
<dbReference type="EMBL" id="CM000781">
    <property type="protein sequence ID" value="AQK70433.1"/>
    <property type="molecule type" value="Genomic_DNA"/>
</dbReference>
<dbReference type="EMBL" id="BT064832">
    <property type="protein sequence ID" value="ACN30708.1"/>
    <property type="molecule type" value="mRNA"/>
</dbReference>
<gene>
    <name evidence="4" type="primary">LOC100382587</name>
    <name evidence="3" type="ORF">ZEAMMB73_Zm00001d016291</name>
</gene>
<dbReference type="AlphaFoldDB" id="C0P963"/>
<dbReference type="RefSeq" id="XP_020394096.1">
    <property type="nucleotide sequence ID" value="XM_020538507.2"/>
</dbReference>
<dbReference type="HOGENOM" id="CLU_138809_0_0_1"/>
<evidence type="ECO:0000313" key="4">
    <source>
        <dbReference type="EnsemblPlants" id="Zm00001eb239650_P001"/>
    </source>
</evidence>
<sequence>MAARWDCSRESTARWGWPDLRRTGSHMGEGAYVQEANKEPRPWGELTCSSSDLEKCPALGAWGGGCCAGCRPEVRCARESSQPWITQGQRRARRELRRRDRWPDHRLRRSCTHGAAYLELAEQKRAAGHGVPAGHHGKGSRGAARQKDEGERGEEEEAVGGG</sequence>
<name>C0P963_MAIZE</name>
<dbReference type="Proteomes" id="UP000007305">
    <property type="component" value="Chromosome 5"/>
</dbReference>
<reference evidence="2" key="3">
    <citation type="submission" date="2012-06" db="EMBL/GenBank/DDBJ databases">
        <authorList>
            <person name="Yu Y."/>
            <person name="Currie J."/>
            <person name="Lomeli R."/>
            <person name="Angelova A."/>
            <person name="Collura K."/>
            <person name="Wissotski M."/>
            <person name="Campos D."/>
            <person name="Kudrna D."/>
            <person name="Golser W."/>
            <person name="Ashely E."/>
            <person name="Descour A."/>
            <person name="Fernandes J."/>
            <person name="Soderlund C."/>
            <person name="Walbot V."/>
        </authorList>
    </citation>
    <scope>NUCLEOTIDE SEQUENCE</scope>
    <source>
        <strain evidence="2">B73</strain>
    </source>
</reference>
<evidence type="ECO:0000313" key="5">
    <source>
        <dbReference type="Proteomes" id="UP000007305"/>
    </source>
</evidence>
<feature type="region of interest" description="Disordered" evidence="1">
    <location>
        <begin position="122"/>
        <end position="162"/>
    </location>
</feature>
<keyword evidence="5" id="KW-1185">Reference proteome</keyword>
<evidence type="ECO:0000313" key="3">
    <source>
        <dbReference type="EMBL" id="AQK70433.1"/>
    </source>
</evidence>
<feature type="compositionally biased region" description="Acidic residues" evidence="1">
    <location>
        <begin position="151"/>
        <end position="162"/>
    </location>
</feature>
<dbReference type="ExpressionAtlas" id="C0P963">
    <property type="expression patterns" value="baseline and differential"/>
</dbReference>
<reference evidence="5" key="2">
    <citation type="journal article" date="2009" name="Science">
        <title>The B73 maize genome: complexity, diversity, and dynamics.</title>
        <authorList>
            <person name="Schnable P.S."/>
            <person name="Ware D."/>
            <person name="Fulton R.S."/>
            <person name="Stein J.C."/>
            <person name="Wei F."/>
            <person name="Pasternak S."/>
            <person name="Liang C."/>
            <person name="Zhang J."/>
            <person name="Fulton L."/>
            <person name="Graves T.A."/>
            <person name="Minx P."/>
            <person name="Reily A.D."/>
            <person name="Courtney L."/>
            <person name="Kruchowski S.S."/>
            <person name="Tomlinson C."/>
            <person name="Strong C."/>
            <person name="Delehaunty K."/>
            <person name="Fronick C."/>
            <person name="Courtney B."/>
            <person name="Rock S.M."/>
            <person name="Belter E."/>
            <person name="Du F."/>
            <person name="Kim K."/>
            <person name="Abbott R.M."/>
            <person name="Cotton M."/>
            <person name="Levy A."/>
            <person name="Marchetto P."/>
            <person name="Ochoa K."/>
            <person name="Jackson S.M."/>
            <person name="Gillam B."/>
            <person name="Chen W."/>
            <person name="Yan L."/>
            <person name="Higginbotham J."/>
            <person name="Cardenas M."/>
            <person name="Waligorski J."/>
            <person name="Applebaum E."/>
            <person name="Phelps L."/>
            <person name="Falcone J."/>
            <person name="Kanchi K."/>
            <person name="Thane T."/>
            <person name="Scimone A."/>
            <person name="Thane N."/>
            <person name="Henke J."/>
            <person name="Wang T."/>
            <person name="Ruppert J."/>
            <person name="Shah N."/>
            <person name="Rotter K."/>
            <person name="Hodges J."/>
            <person name="Ingenthron E."/>
            <person name="Cordes M."/>
            <person name="Kohlberg S."/>
            <person name="Sgro J."/>
            <person name="Delgado B."/>
            <person name="Mead K."/>
            <person name="Chinwalla A."/>
            <person name="Leonard S."/>
            <person name="Crouse K."/>
            <person name="Collura K."/>
            <person name="Kudrna D."/>
            <person name="Currie J."/>
            <person name="He R."/>
            <person name="Angelova A."/>
            <person name="Rajasekar S."/>
            <person name="Mueller T."/>
            <person name="Lomeli R."/>
            <person name="Scara G."/>
            <person name="Ko A."/>
            <person name="Delaney K."/>
            <person name="Wissotski M."/>
            <person name="Lopez G."/>
            <person name="Campos D."/>
            <person name="Braidotti M."/>
            <person name="Ashley E."/>
            <person name="Golser W."/>
            <person name="Kim H."/>
            <person name="Lee S."/>
            <person name="Lin J."/>
            <person name="Dujmic Z."/>
            <person name="Kim W."/>
            <person name="Talag J."/>
            <person name="Zuccolo A."/>
            <person name="Fan C."/>
            <person name="Sebastian A."/>
            <person name="Kramer M."/>
            <person name="Spiegel L."/>
            <person name="Nascimento L."/>
            <person name="Zutavern T."/>
            <person name="Miller B."/>
            <person name="Ambroise C."/>
            <person name="Muller S."/>
            <person name="Spooner W."/>
            <person name="Narechania A."/>
            <person name="Ren L."/>
            <person name="Wei S."/>
            <person name="Kumari S."/>
            <person name="Faga B."/>
            <person name="Levy M.J."/>
            <person name="McMahan L."/>
            <person name="Van Buren P."/>
            <person name="Vaughn M.W."/>
            <person name="Ying K."/>
            <person name="Yeh C.-T."/>
            <person name="Emrich S.J."/>
            <person name="Jia Y."/>
            <person name="Kalyanaraman A."/>
            <person name="Hsia A.-P."/>
            <person name="Barbazuk W.B."/>
            <person name="Baucom R.S."/>
            <person name="Brutnell T.P."/>
            <person name="Carpita N.C."/>
            <person name="Chaparro C."/>
            <person name="Chia J.-M."/>
            <person name="Deragon J.-M."/>
            <person name="Estill J.C."/>
            <person name="Fu Y."/>
            <person name="Jeddeloh J.A."/>
            <person name="Han Y."/>
            <person name="Lee H."/>
            <person name="Li P."/>
            <person name="Lisch D.R."/>
            <person name="Liu S."/>
            <person name="Liu Z."/>
            <person name="Nagel D.H."/>
            <person name="McCann M.C."/>
            <person name="SanMiguel P."/>
            <person name="Myers A.M."/>
            <person name="Nettleton D."/>
            <person name="Nguyen J."/>
            <person name="Penning B.W."/>
            <person name="Ponnala L."/>
            <person name="Schneider K.L."/>
            <person name="Schwartz D.C."/>
            <person name="Sharma A."/>
            <person name="Soderlund C."/>
            <person name="Springer N.M."/>
            <person name="Sun Q."/>
            <person name="Wang H."/>
            <person name="Waterman M."/>
            <person name="Westerman R."/>
            <person name="Wolfgruber T.K."/>
            <person name="Yang L."/>
            <person name="Yu Y."/>
            <person name="Zhang L."/>
            <person name="Zhou S."/>
            <person name="Zhu Q."/>
            <person name="Bennetzen J.L."/>
            <person name="Dawe R.K."/>
            <person name="Jiang J."/>
            <person name="Jiang N."/>
            <person name="Presting G.G."/>
            <person name="Wessler S.R."/>
            <person name="Aluru S."/>
            <person name="Martienssen R.A."/>
            <person name="Clifton S.W."/>
            <person name="McCombie W.R."/>
            <person name="Wing R.A."/>
            <person name="Wilson R.K."/>
        </authorList>
    </citation>
    <scope>NUCLEOTIDE SEQUENCE [LARGE SCALE GENOMIC DNA]</scope>
    <source>
        <strain evidence="5">cv. B73</strain>
    </source>
</reference>
<evidence type="ECO:0000256" key="1">
    <source>
        <dbReference type="SAM" id="MobiDB-lite"/>
    </source>
</evidence>
<dbReference type="EnsemblPlants" id="Zm00001eb239650_T001">
    <property type="protein sequence ID" value="Zm00001eb239650_P001"/>
    <property type="gene ID" value="Zm00001eb239650"/>
</dbReference>
<protein>
    <submittedName>
        <fullName evidence="2 4">Uncharacterized protein</fullName>
    </submittedName>
</protein>
<dbReference type="GeneID" id="100382587"/>
<proteinExistence type="evidence at transcript level"/>
<reference evidence="2" key="1">
    <citation type="journal article" date="2009" name="PLoS Genet.">
        <title>Sequencing, mapping, and analysis of 27,455 maize full-length cDNAs.</title>
        <authorList>
            <person name="Soderlund C."/>
            <person name="Descour A."/>
            <person name="Kudrna D."/>
            <person name="Bomhoff M."/>
            <person name="Boyd L."/>
            <person name="Currie J."/>
            <person name="Angelova A."/>
            <person name="Collura K."/>
            <person name="Wissotski M."/>
            <person name="Ashley E."/>
            <person name="Morrow D."/>
            <person name="Fernandes J."/>
            <person name="Walbot V."/>
            <person name="Yu Y."/>
        </authorList>
    </citation>
    <scope>NUCLEOTIDE SEQUENCE</scope>
    <source>
        <strain evidence="2">B73</strain>
    </source>
</reference>
<organism evidence="2">
    <name type="scientific">Zea mays</name>
    <name type="common">Maize</name>
    <dbReference type="NCBI Taxonomy" id="4577"/>
    <lineage>
        <taxon>Eukaryota</taxon>
        <taxon>Viridiplantae</taxon>
        <taxon>Streptophyta</taxon>
        <taxon>Embryophyta</taxon>
        <taxon>Tracheophyta</taxon>
        <taxon>Spermatophyta</taxon>
        <taxon>Magnoliopsida</taxon>
        <taxon>Liliopsida</taxon>
        <taxon>Poales</taxon>
        <taxon>Poaceae</taxon>
        <taxon>PACMAD clade</taxon>
        <taxon>Panicoideae</taxon>
        <taxon>Andropogonodae</taxon>
        <taxon>Andropogoneae</taxon>
        <taxon>Tripsacinae</taxon>
        <taxon>Zea</taxon>
    </lineage>
</organism>
<dbReference type="PaxDb" id="4577-GRMZM2G039948_P01"/>
<evidence type="ECO:0000313" key="2">
    <source>
        <dbReference type="EMBL" id="ACN30708.1"/>
    </source>
</evidence>
<accession>C0P963</accession>
<reference evidence="4" key="5">
    <citation type="submission" date="2019-07" db="EMBL/GenBank/DDBJ databases">
        <authorList>
            <person name="Seetharam A."/>
            <person name="Woodhouse M."/>
            <person name="Cannon E."/>
        </authorList>
    </citation>
    <scope>NUCLEOTIDE SEQUENCE [LARGE SCALE GENOMIC DNA]</scope>
    <source>
        <strain evidence="4">cv. B73</strain>
    </source>
</reference>